<proteinExistence type="predicted"/>
<gene>
    <name evidence="1" type="ORF">CCACVL1_17757</name>
</gene>
<dbReference type="Gramene" id="OMO72497">
    <property type="protein sequence ID" value="OMO72497"/>
    <property type="gene ID" value="CCACVL1_17757"/>
</dbReference>
<evidence type="ECO:0000313" key="1">
    <source>
        <dbReference type="EMBL" id="OMO72497.1"/>
    </source>
</evidence>
<protein>
    <submittedName>
        <fullName evidence="1">Uncharacterized protein</fullName>
    </submittedName>
</protein>
<organism evidence="1 2">
    <name type="scientific">Corchorus capsularis</name>
    <name type="common">Jute</name>
    <dbReference type="NCBI Taxonomy" id="210143"/>
    <lineage>
        <taxon>Eukaryota</taxon>
        <taxon>Viridiplantae</taxon>
        <taxon>Streptophyta</taxon>
        <taxon>Embryophyta</taxon>
        <taxon>Tracheophyta</taxon>
        <taxon>Spermatophyta</taxon>
        <taxon>Magnoliopsida</taxon>
        <taxon>eudicotyledons</taxon>
        <taxon>Gunneridae</taxon>
        <taxon>Pentapetalae</taxon>
        <taxon>rosids</taxon>
        <taxon>malvids</taxon>
        <taxon>Malvales</taxon>
        <taxon>Malvaceae</taxon>
        <taxon>Grewioideae</taxon>
        <taxon>Apeibeae</taxon>
        <taxon>Corchorus</taxon>
    </lineage>
</organism>
<accession>A0A1R3HQ04</accession>
<dbReference type="AlphaFoldDB" id="A0A1R3HQ04"/>
<dbReference type="Proteomes" id="UP000188268">
    <property type="component" value="Unassembled WGS sequence"/>
</dbReference>
<sequence length="147" mass="16789">MLMQYGSPGRQIQQVGGIRKDQTNVSVIPKKTSVDAARSRKRPWFQPCLPHEKKVRFRSYGVTGGVKEVVVPVEQYTQQLPQQISLLDHQGIIVVDVQPCRGGPTLRRRVSSGVREMQGELDLRENEFCELMNHEIMNFRELENGES</sequence>
<evidence type="ECO:0000313" key="2">
    <source>
        <dbReference type="Proteomes" id="UP000188268"/>
    </source>
</evidence>
<comment type="caution">
    <text evidence="1">The sequence shown here is derived from an EMBL/GenBank/DDBJ whole genome shotgun (WGS) entry which is preliminary data.</text>
</comment>
<name>A0A1R3HQ04_COCAP</name>
<reference evidence="1 2" key="1">
    <citation type="submission" date="2013-09" db="EMBL/GenBank/DDBJ databases">
        <title>Corchorus capsularis genome sequencing.</title>
        <authorList>
            <person name="Alam M."/>
            <person name="Haque M.S."/>
            <person name="Islam M.S."/>
            <person name="Emdad E.M."/>
            <person name="Islam M.M."/>
            <person name="Ahmed B."/>
            <person name="Halim A."/>
            <person name="Hossen Q.M.M."/>
            <person name="Hossain M.Z."/>
            <person name="Ahmed R."/>
            <person name="Khan M.M."/>
            <person name="Islam R."/>
            <person name="Rashid M.M."/>
            <person name="Khan S.A."/>
            <person name="Rahman M.S."/>
            <person name="Alam M."/>
        </authorList>
    </citation>
    <scope>NUCLEOTIDE SEQUENCE [LARGE SCALE GENOMIC DNA]</scope>
    <source>
        <strain evidence="2">cv. CVL-1</strain>
        <tissue evidence="1">Whole seedling</tissue>
    </source>
</reference>
<dbReference type="EMBL" id="AWWV01011418">
    <property type="protein sequence ID" value="OMO72497.1"/>
    <property type="molecule type" value="Genomic_DNA"/>
</dbReference>
<keyword evidence="2" id="KW-1185">Reference proteome</keyword>
<dbReference type="OrthoDB" id="10471859at2759"/>